<evidence type="ECO:0000313" key="1">
    <source>
        <dbReference type="EMBL" id="GBN40596.1"/>
    </source>
</evidence>
<dbReference type="Proteomes" id="UP000499080">
    <property type="component" value="Unassembled WGS sequence"/>
</dbReference>
<dbReference type="EMBL" id="BGPR01009525">
    <property type="protein sequence ID" value="GBN40596.1"/>
    <property type="molecule type" value="Genomic_DNA"/>
</dbReference>
<dbReference type="GO" id="GO:0004190">
    <property type="term" value="F:aspartic-type endopeptidase activity"/>
    <property type="evidence" value="ECO:0007669"/>
    <property type="project" value="InterPro"/>
</dbReference>
<dbReference type="PROSITE" id="PS00141">
    <property type="entry name" value="ASP_PROTEASE"/>
    <property type="match status" value="1"/>
</dbReference>
<dbReference type="OrthoDB" id="6426898at2759"/>
<protein>
    <submittedName>
        <fullName evidence="1">Uncharacterized protein</fullName>
    </submittedName>
</protein>
<organism evidence="1 2">
    <name type="scientific">Araneus ventricosus</name>
    <name type="common">Orbweaver spider</name>
    <name type="synonym">Epeira ventricosa</name>
    <dbReference type="NCBI Taxonomy" id="182803"/>
    <lineage>
        <taxon>Eukaryota</taxon>
        <taxon>Metazoa</taxon>
        <taxon>Ecdysozoa</taxon>
        <taxon>Arthropoda</taxon>
        <taxon>Chelicerata</taxon>
        <taxon>Arachnida</taxon>
        <taxon>Araneae</taxon>
        <taxon>Araneomorphae</taxon>
        <taxon>Entelegynae</taxon>
        <taxon>Araneoidea</taxon>
        <taxon>Araneidae</taxon>
        <taxon>Araneus</taxon>
    </lineage>
</organism>
<evidence type="ECO:0000313" key="2">
    <source>
        <dbReference type="Proteomes" id="UP000499080"/>
    </source>
</evidence>
<dbReference type="InterPro" id="IPR001969">
    <property type="entry name" value="Aspartic_peptidase_AS"/>
</dbReference>
<reference evidence="1 2" key="1">
    <citation type="journal article" date="2019" name="Sci. Rep.">
        <title>Orb-weaving spider Araneus ventricosus genome elucidates the spidroin gene catalogue.</title>
        <authorList>
            <person name="Kono N."/>
            <person name="Nakamura H."/>
            <person name="Ohtoshi R."/>
            <person name="Moran D.A.P."/>
            <person name="Shinohara A."/>
            <person name="Yoshida Y."/>
            <person name="Fujiwara M."/>
            <person name="Mori M."/>
            <person name="Tomita M."/>
            <person name="Arakawa K."/>
        </authorList>
    </citation>
    <scope>NUCLEOTIDE SEQUENCE [LARGE SCALE GENOMIC DNA]</scope>
</reference>
<dbReference type="Pfam" id="PF13650">
    <property type="entry name" value="Asp_protease_2"/>
    <property type="match status" value="1"/>
</dbReference>
<sequence>MSDVVLMTLIVEINNGVSKRKVRCLLDSGSQRSYILKSTAEALNLKSTSSENIAHTLFGGATTDARCHKKYGVKVSPLGKGTLFEFDFLEQEVICGNMPRLPKEQILKELKELKRNKIWISDLGDGCPKIEMLLGSDVYSKVITGGVKQLKGGLTAVNTKLGWTKELIRDEGTLRELGSLPKTNSGEIL</sequence>
<accession>A0A4Y2NS80</accession>
<keyword evidence="2" id="KW-1185">Reference proteome</keyword>
<proteinExistence type="predicted"/>
<gene>
    <name evidence="1" type="ORF">AVEN_100950_1</name>
</gene>
<comment type="caution">
    <text evidence="1">The sequence shown here is derived from an EMBL/GenBank/DDBJ whole genome shotgun (WGS) entry which is preliminary data.</text>
</comment>
<dbReference type="InterPro" id="IPR021109">
    <property type="entry name" value="Peptidase_aspartic_dom_sf"/>
</dbReference>
<dbReference type="AlphaFoldDB" id="A0A4Y2NS80"/>
<dbReference type="GO" id="GO:0006508">
    <property type="term" value="P:proteolysis"/>
    <property type="evidence" value="ECO:0007669"/>
    <property type="project" value="InterPro"/>
</dbReference>
<name>A0A4Y2NS80_ARAVE</name>
<dbReference type="Gene3D" id="2.40.70.10">
    <property type="entry name" value="Acid Proteases"/>
    <property type="match status" value="1"/>
</dbReference>